<feature type="region of interest" description="Disordered" evidence="1">
    <location>
        <begin position="28"/>
        <end position="51"/>
    </location>
</feature>
<gene>
    <name evidence="2" type="ORF">SDC9_169653</name>
</gene>
<evidence type="ECO:0000313" key="2">
    <source>
        <dbReference type="EMBL" id="MPN22270.1"/>
    </source>
</evidence>
<evidence type="ECO:0008006" key="3">
    <source>
        <dbReference type="Google" id="ProtNLM"/>
    </source>
</evidence>
<sequence>MKKIFTVLISAMLCLSLCSCYKTPETTENKEALTENSENESKNDESKTNENEITQTSIEIKPSDAISQNCPNLYSSIIFQLEGEESYVKIFTSAEKDSSGNFLFDDSNKFFISTSIGENSYVLLEEENIQLGRPKINVFEDSNGALHIILSDIRTAQYNVYEFVYDSKDQILNKTTVMENAGINYWGEI</sequence>
<dbReference type="AlphaFoldDB" id="A0A645G8F1"/>
<feature type="compositionally biased region" description="Basic and acidic residues" evidence="1">
    <location>
        <begin position="28"/>
        <end position="50"/>
    </location>
</feature>
<protein>
    <recommendedName>
        <fullName evidence="3">Lipoprotein</fullName>
    </recommendedName>
</protein>
<proteinExistence type="predicted"/>
<reference evidence="2" key="1">
    <citation type="submission" date="2019-08" db="EMBL/GenBank/DDBJ databases">
        <authorList>
            <person name="Kucharzyk K."/>
            <person name="Murdoch R.W."/>
            <person name="Higgins S."/>
            <person name="Loffler F."/>
        </authorList>
    </citation>
    <scope>NUCLEOTIDE SEQUENCE</scope>
</reference>
<organism evidence="2">
    <name type="scientific">bioreactor metagenome</name>
    <dbReference type="NCBI Taxonomy" id="1076179"/>
    <lineage>
        <taxon>unclassified sequences</taxon>
        <taxon>metagenomes</taxon>
        <taxon>ecological metagenomes</taxon>
    </lineage>
</organism>
<comment type="caution">
    <text evidence="2">The sequence shown here is derived from an EMBL/GenBank/DDBJ whole genome shotgun (WGS) entry which is preliminary data.</text>
</comment>
<evidence type="ECO:0000256" key="1">
    <source>
        <dbReference type="SAM" id="MobiDB-lite"/>
    </source>
</evidence>
<dbReference type="EMBL" id="VSSQ01070478">
    <property type="protein sequence ID" value="MPN22270.1"/>
    <property type="molecule type" value="Genomic_DNA"/>
</dbReference>
<name>A0A645G8F1_9ZZZZ</name>
<accession>A0A645G8F1</accession>
<dbReference type="PROSITE" id="PS51257">
    <property type="entry name" value="PROKAR_LIPOPROTEIN"/>
    <property type="match status" value="1"/>
</dbReference>